<name>A0A8J3DU07_9MICO</name>
<dbReference type="InterPro" id="IPR050109">
    <property type="entry name" value="HTH-type_TetR-like_transc_reg"/>
</dbReference>
<reference evidence="6" key="1">
    <citation type="journal article" date="2014" name="Int. J. Syst. Evol. Microbiol.">
        <title>Complete genome sequence of Corynebacterium casei LMG S-19264T (=DSM 44701T), isolated from a smear-ripened cheese.</title>
        <authorList>
            <consortium name="US DOE Joint Genome Institute (JGI-PGF)"/>
            <person name="Walter F."/>
            <person name="Albersmeier A."/>
            <person name="Kalinowski J."/>
            <person name="Ruckert C."/>
        </authorList>
    </citation>
    <scope>NUCLEOTIDE SEQUENCE</scope>
    <source>
        <strain evidence="6">CGMCC 1.16548</strain>
    </source>
</reference>
<dbReference type="InterPro" id="IPR001647">
    <property type="entry name" value="HTH_TetR"/>
</dbReference>
<organism evidence="6 7">
    <name type="scientific">Pseudolysinimonas yzui</name>
    <dbReference type="NCBI Taxonomy" id="2708254"/>
    <lineage>
        <taxon>Bacteria</taxon>
        <taxon>Bacillati</taxon>
        <taxon>Actinomycetota</taxon>
        <taxon>Actinomycetes</taxon>
        <taxon>Micrococcales</taxon>
        <taxon>Microbacteriaceae</taxon>
        <taxon>Pseudolysinimonas</taxon>
    </lineage>
</organism>
<comment type="caution">
    <text evidence="6">The sequence shown here is derived from an EMBL/GenBank/DDBJ whole genome shotgun (WGS) entry which is preliminary data.</text>
</comment>
<reference evidence="6" key="2">
    <citation type="submission" date="2020-09" db="EMBL/GenBank/DDBJ databases">
        <authorList>
            <person name="Sun Q."/>
            <person name="Zhou Y."/>
        </authorList>
    </citation>
    <scope>NUCLEOTIDE SEQUENCE</scope>
    <source>
        <strain evidence="6">CGMCC 1.16548</strain>
    </source>
</reference>
<evidence type="ECO:0000256" key="3">
    <source>
        <dbReference type="ARBA" id="ARBA00023163"/>
    </source>
</evidence>
<dbReference type="GO" id="GO:0045892">
    <property type="term" value="P:negative regulation of DNA-templated transcription"/>
    <property type="evidence" value="ECO:0007669"/>
    <property type="project" value="UniProtKB-ARBA"/>
</dbReference>
<keyword evidence="2 4" id="KW-0238">DNA-binding</keyword>
<dbReference type="SUPFAM" id="SSF46689">
    <property type="entry name" value="Homeodomain-like"/>
    <property type="match status" value="1"/>
</dbReference>
<dbReference type="PANTHER" id="PTHR30055">
    <property type="entry name" value="HTH-TYPE TRANSCRIPTIONAL REGULATOR RUTR"/>
    <property type="match status" value="1"/>
</dbReference>
<sequence length="231" mass="24884">MVQPRPHGARTKRDAILDAAVDLLLAHGYDGTSMDAVAARAGVSKTTVYAHFDHKDALFRAVMEHATAVLVPNINDAIAAAEHDPIERLKLAMIAVVQSAIAPELIAFFRVLISEHGRREQFAGVIEQARRDAGAPDVVSILAPLLHAAGVSRGVEVVDPEQWVIVLLRLSAPTIQFDILTSAFTPSPQLIETHVRLVVGVFLDGALPAGARRAVLPEGYATYPWGPAFER</sequence>
<feature type="DNA-binding region" description="H-T-H motif" evidence="4">
    <location>
        <begin position="33"/>
        <end position="52"/>
    </location>
</feature>
<evidence type="ECO:0000259" key="5">
    <source>
        <dbReference type="PROSITE" id="PS50977"/>
    </source>
</evidence>
<dbReference type="Proteomes" id="UP000617531">
    <property type="component" value="Unassembled WGS sequence"/>
</dbReference>
<evidence type="ECO:0000256" key="2">
    <source>
        <dbReference type="ARBA" id="ARBA00023125"/>
    </source>
</evidence>
<dbReference type="Pfam" id="PF00440">
    <property type="entry name" value="TetR_N"/>
    <property type="match status" value="1"/>
</dbReference>
<accession>A0A8J3DU07</accession>
<proteinExistence type="predicted"/>
<keyword evidence="1" id="KW-0805">Transcription regulation</keyword>
<dbReference type="GO" id="GO:0000976">
    <property type="term" value="F:transcription cis-regulatory region binding"/>
    <property type="evidence" value="ECO:0007669"/>
    <property type="project" value="TreeGrafter"/>
</dbReference>
<feature type="domain" description="HTH tetR-type" evidence="5">
    <location>
        <begin position="10"/>
        <end position="70"/>
    </location>
</feature>
<keyword evidence="3" id="KW-0804">Transcription</keyword>
<dbReference type="PANTHER" id="PTHR30055:SF146">
    <property type="entry name" value="HTH-TYPE TRANSCRIPTIONAL DUAL REGULATOR CECR"/>
    <property type="match status" value="1"/>
</dbReference>
<dbReference type="RefSeq" id="WP_229841798.1">
    <property type="nucleotide sequence ID" value="NZ_BNAI01000001.1"/>
</dbReference>
<evidence type="ECO:0000256" key="1">
    <source>
        <dbReference type="ARBA" id="ARBA00023015"/>
    </source>
</evidence>
<keyword evidence="7" id="KW-1185">Reference proteome</keyword>
<evidence type="ECO:0000256" key="4">
    <source>
        <dbReference type="PROSITE-ProRule" id="PRU00335"/>
    </source>
</evidence>
<dbReference type="PROSITE" id="PS50977">
    <property type="entry name" value="HTH_TETR_2"/>
    <property type="match status" value="1"/>
</dbReference>
<dbReference type="InterPro" id="IPR009057">
    <property type="entry name" value="Homeodomain-like_sf"/>
</dbReference>
<evidence type="ECO:0000313" key="7">
    <source>
        <dbReference type="Proteomes" id="UP000617531"/>
    </source>
</evidence>
<dbReference type="EMBL" id="BNAI01000001">
    <property type="protein sequence ID" value="GHF05411.1"/>
    <property type="molecule type" value="Genomic_DNA"/>
</dbReference>
<protein>
    <submittedName>
        <fullName evidence="6">Transcriptional regulator</fullName>
    </submittedName>
</protein>
<gene>
    <name evidence="6" type="ORF">GCM10011600_02380</name>
</gene>
<evidence type="ECO:0000313" key="6">
    <source>
        <dbReference type="EMBL" id="GHF05411.1"/>
    </source>
</evidence>
<dbReference type="AlphaFoldDB" id="A0A8J3DU07"/>
<dbReference type="GO" id="GO:0003700">
    <property type="term" value="F:DNA-binding transcription factor activity"/>
    <property type="evidence" value="ECO:0007669"/>
    <property type="project" value="TreeGrafter"/>
</dbReference>
<dbReference type="FunFam" id="1.10.10.60:FF:000141">
    <property type="entry name" value="TetR family transcriptional regulator"/>
    <property type="match status" value="1"/>
</dbReference>
<dbReference type="Gene3D" id="1.10.357.10">
    <property type="entry name" value="Tetracycline Repressor, domain 2"/>
    <property type="match status" value="1"/>
</dbReference>
<dbReference type="PRINTS" id="PR00455">
    <property type="entry name" value="HTHTETR"/>
</dbReference>